<evidence type="ECO:0000313" key="3">
    <source>
        <dbReference type="Proteomes" id="UP000294933"/>
    </source>
</evidence>
<keyword evidence="3" id="KW-1185">Reference proteome</keyword>
<dbReference type="VEuPathDB" id="FungiDB:BD410DRAFT_803444"/>
<feature type="compositionally biased region" description="Low complexity" evidence="1">
    <location>
        <begin position="293"/>
        <end position="304"/>
    </location>
</feature>
<feature type="region of interest" description="Disordered" evidence="1">
    <location>
        <begin position="235"/>
        <end position="304"/>
    </location>
</feature>
<dbReference type="AlphaFoldDB" id="A0A4Y7Q4P9"/>
<feature type="compositionally biased region" description="Polar residues" evidence="1">
    <location>
        <begin position="186"/>
        <end position="200"/>
    </location>
</feature>
<dbReference type="EMBL" id="ML170175">
    <property type="protein sequence ID" value="TDL22276.1"/>
    <property type="molecule type" value="Genomic_DNA"/>
</dbReference>
<dbReference type="Proteomes" id="UP000294933">
    <property type="component" value="Unassembled WGS sequence"/>
</dbReference>
<accession>A0A4Y7Q4P9</accession>
<feature type="compositionally biased region" description="Low complexity" evidence="1">
    <location>
        <begin position="249"/>
        <end position="260"/>
    </location>
</feature>
<reference evidence="2 3" key="1">
    <citation type="submission" date="2018-06" db="EMBL/GenBank/DDBJ databases">
        <title>A transcriptomic atlas of mushroom development highlights an independent origin of complex multicellularity.</title>
        <authorList>
            <consortium name="DOE Joint Genome Institute"/>
            <person name="Krizsan K."/>
            <person name="Almasi E."/>
            <person name="Merenyi Z."/>
            <person name="Sahu N."/>
            <person name="Viragh M."/>
            <person name="Koszo T."/>
            <person name="Mondo S."/>
            <person name="Kiss B."/>
            <person name="Balint B."/>
            <person name="Kues U."/>
            <person name="Barry K."/>
            <person name="Hegedus J.C."/>
            <person name="Henrissat B."/>
            <person name="Johnson J."/>
            <person name="Lipzen A."/>
            <person name="Ohm R."/>
            <person name="Nagy I."/>
            <person name="Pangilinan J."/>
            <person name="Yan J."/>
            <person name="Xiong Y."/>
            <person name="Grigoriev I.V."/>
            <person name="Hibbett D.S."/>
            <person name="Nagy L.G."/>
        </authorList>
    </citation>
    <scope>NUCLEOTIDE SEQUENCE [LARGE SCALE GENOMIC DNA]</scope>
    <source>
        <strain evidence="2 3">SZMC22713</strain>
    </source>
</reference>
<evidence type="ECO:0000256" key="1">
    <source>
        <dbReference type="SAM" id="MobiDB-lite"/>
    </source>
</evidence>
<feature type="region of interest" description="Disordered" evidence="1">
    <location>
        <begin position="138"/>
        <end position="217"/>
    </location>
</feature>
<sequence length="304" mass="33582">MSFENKQGLRAIGQLAVMPWLLEFLNVELIPVDNPVCLNAILEQWYHRKLSDRPQTFYNFQRTAGKYSDNVESTAACQKPPFWVLRKHLFNEYTLDPYKLLQGYLFYAVKMCVGAVGLPPQLPVMAIWKFHTRHLHLQPPPLSTSPSSTPQKQAASGAGYPPTSRQTGTSTPTLPLPLTWCAATHPPQQAAESIPSTPRNIPTIYGRPIPHPDTSQARVELKHRWREGEEITAAAITMADPRQRRRQQSDSSISGSSDDGVYGGSGDGGSSGRGGRGIELDVGDDEHGRRRVMGGVFRGVAEPT</sequence>
<organism evidence="2 3">
    <name type="scientific">Rickenella mellea</name>
    <dbReference type="NCBI Taxonomy" id="50990"/>
    <lineage>
        <taxon>Eukaryota</taxon>
        <taxon>Fungi</taxon>
        <taxon>Dikarya</taxon>
        <taxon>Basidiomycota</taxon>
        <taxon>Agaricomycotina</taxon>
        <taxon>Agaricomycetes</taxon>
        <taxon>Hymenochaetales</taxon>
        <taxon>Rickenellaceae</taxon>
        <taxon>Rickenella</taxon>
    </lineage>
</organism>
<protein>
    <submittedName>
        <fullName evidence="2">Uncharacterized protein</fullName>
    </submittedName>
</protein>
<gene>
    <name evidence="2" type="ORF">BD410DRAFT_803444</name>
</gene>
<name>A0A4Y7Q4P9_9AGAM</name>
<feature type="compositionally biased region" description="Gly residues" evidence="1">
    <location>
        <begin position="261"/>
        <end position="277"/>
    </location>
</feature>
<proteinExistence type="predicted"/>
<evidence type="ECO:0000313" key="2">
    <source>
        <dbReference type="EMBL" id="TDL22276.1"/>
    </source>
</evidence>